<dbReference type="AlphaFoldDB" id="A0A699H928"/>
<protein>
    <recommendedName>
        <fullName evidence="4">Xylulose kinase-1</fullName>
    </recommendedName>
</protein>
<proteinExistence type="predicted"/>
<gene>
    <name evidence="3" type="ORF">Tci_286982</name>
</gene>
<evidence type="ECO:0000256" key="2">
    <source>
        <dbReference type="SAM" id="MobiDB-lite"/>
    </source>
</evidence>
<name>A0A699H928_TANCI</name>
<feature type="coiled-coil region" evidence="1">
    <location>
        <begin position="296"/>
        <end position="351"/>
    </location>
</feature>
<feature type="coiled-coil region" evidence="1">
    <location>
        <begin position="110"/>
        <end position="144"/>
    </location>
</feature>
<evidence type="ECO:0008006" key="4">
    <source>
        <dbReference type="Google" id="ProtNLM"/>
    </source>
</evidence>
<comment type="caution">
    <text evidence="3">The sequence shown here is derived from an EMBL/GenBank/DDBJ whole genome shotgun (WGS) entry which is preliminary data.</text>
</comment>
<accession>A0A699H928</accession>
<feature type="region of interest" description="Disordered" evidence="2">
    <location>
        <begin position="152"/>
        <end position="185"/>
    </location>
</feature>
<sequence>MKKVNGQEQIQALVDKQKVIITEESIRRGLQFDDAEGNACLPNDTIFEELARMSAKTTAWNEFSSTMRQATKVHSPRSEILVEEIVPTPSNDLLPSGEDSIQLNELMVFYTNLQQQVLNLEEAKNTQAKEIAYLKKRVKKLEQRIKSRPAKLRRLKKVGSSRRVESSKEKDSLGAQEDASKQGRSNEVIVDVRGKIIEKEDSIADPVTTAGEVVTAANVEDNVALTTVTTVDVDDELTLAKTLIAIKAAKPKVISTAATTATTAITTPRAKGKEKMIEPKKPLKKKDQIALDEEVVRKLKAEMKAKMDEEERIAREKNEANRAIIKEWDDVHATIDANRQLSEQIQAQERERSYPLKKDLNFWLSLLNLEEIYKRVNTFVDMNTKNVEEILKKTQAEVQAEGADDDTTELKRCLEIVPKDDDDVEIEATPISSKSPTIVDYKIYREGKKSHFKVIRADGNLMVLYP</sequence>
<feature type="compositionally biased region" description="Basic and acidic residues" evidence="2">
    <location>
        <begin position="162"/>
        <end position="172"/>
    </location>
</feature>
<dbReference type="EMBL" id="BKCJ010092166">
    <property type="protein sequence ID" value="GEX15007.1"/>
    <property type="molecule type" value="Genomic_DNA"/>
</dbReference>
<evidence type="ECO:0000256" key="1">
    <source>
        <dbReference type="SAM" id="Coils"/>
    </source>
</evidence>
<keyword evidence="1" id="KW-0175">Coiled coil</keyword>
<evidence type="ECO:0000313" key="3">
    <source>
        <dbReference type="EMBL" id="GEX15007.1"/>
    </source>
</evidence>
<organism evidence="3">
    <name type="scientific">Tanacetum cinerariifolium</name>
    <name type="common">Dalmatian daisy</name>
    <name type="synonym">Chrysanthemum cinerariifolium</name>
    <dbReference type="NCBI Taxonomy" id="118510"/>
    <lineage>
        <taxon>Eukaryota</taxon>
        <taxon>Viridiplantae</taxon>
        <taxon>Streptophyta</taxon>
        <taxon>Embryophyta</taxon>
        <taxon>Tracheophyta</taxon>
        <taxon>Spermatophyta</taxon>
        <taxon>Magnoliopsida</taxon>
        <taxon>eudicotyledons</taxon>
        <taxon>Gunneridae</taxon>
        <taxon>Pentapetalae</taxon>
        <taxon>asterids</taxon>
        <taxon>campanulids</taxon>
        <taxon>Asterales</taxon>
        <taxon>Asteraceae</taxon>
        <taxon>Asteroideae</taxon>
        <taxon>Anthemideae</taxon>
        <taxon>Anthemidinae</taxon>
        <taxon>Tanacetum</taxon>
    </lineage>
</organism>
<reference evidence="3" key="1">
    <citation type="journal article" date="2019" name="Sci. Rep.">
        <title>Draft genome of Tanacetum cinerariifolium, the natural source of mosquito coil.</title>
        <authorList>
            <person name="Yamashiro T."/>
            <person name="Shiraishi A."/>
            <person name="Satake H."/>
            <person name="Nakayama K."/>
        </authorList>
    </citation>
    <scope>NUCLEOTIDE SEQUENCE</scope>
</reference>